<dbReference type="PANTHER" id="PTHR31025">
    <property type="entry name" value="SI:CH211-196P9.1-RELATED"/>
    <property type="match status" value="1"/>
</dbReference>
<proteinExistence type="predicted"/>
<dbReference type="Proteomes" id="UP001460270">
    <property type="component" value="Unassembled WGS sequence"/>
</dbReference>
<dbReference type="PANTHER" id="PTHR31025:SF27">
    <property type="entry name" value="SI:CH211-193K19.2-RELATED"/>
    <property type="match status" value="1"/>
</dbReference>
<keyword evidence="2" id="KW-1185">Reference proteome</keyword>
<reference evidence="2" key="1">
    <citation type="submission" date="2024-04" db="EMBL/GenBank/DDBJ databases">
        <title>Salinicola lusitanus LLJ914,a marine bacterium isolated from the Okinawa Trough.</title>
        <authorList>
            <person name="Li J."/>
        </authorList>
    </citation>
    <scope>NUCLEOTIDE SEQUENCE [LARGE SCALE GENOMIC DNA]</scope>
</reference>
<dbReference type="AlphaFoldDB" id="A0AAW0P1C4"/>
<comment type="caution">
    <text evidence="1">The sequence shown here is derived from an EMBL/GenBank/DDBJ whole genome shotgun (WGS) entry which is preliminary data.</text>
</comment>
<accession>A0AAW0P1C4</accession>
<name>A0AAW0P1C4_9GOBI</name>
<dbReference type="EMBL" id="JBBPFD010000012">
    <property type="protein sequence ID" value="KAK7905164.1"/>
    <property type="molecule type" value="Genomic_DNA"/>
</dbReference>
<organism evidence="1 2">
    <name type="scientific">Mugilogobius chulae</name>
    <name type="common">yellowstripe goby</name>
    <dbReference type="NCBI Taxonomy" id="88201"/>
    <lineage>
        <taxon>Eukaryota</taxon>
        <taxon>Metazoa</taxon>
        <taxon>Chordata</taxon>
        <taxon>Craniata</taxon>
        <taxon>Vertebrata</taxon>
        <taxon>Euteleostomi</taxon>
        <taxon>Actinopterygii</taxon>
        <taxon>Neopterygii</taxon>
        <taxon>Teleostei</taxon>
        <taxon>Neoteleostei</taxon>
        <taxon>Acanthomorphata</taxon>
        <taxon>Gobiaria</taxon>
        <taxon>Gobiiformes</taxon>
        <taxon>Gobioidei</taxon>
        <taxon>Gobiidae</taxon>
        <taxon>Gobionellinae</taxon>
        <taxon>Mugilogobius</taxon>
    </lineage>
</organism>
<protein>
    <submittedName>
        <fullName evidence="1">Uncharacterized protein</fullName>
    </submittedName>
</protein>
<evidence type="ECO:0000313" key="2">
    <source>
        <dbReference type="Proteomes" id="UP001460270"/>
    </source>
</evidence>
<gene>
    <name evidence="1" type="ORF">WMY93_017771</name>
</gene>
<evidence type="ECO:0000313" key="1">
    <source>
        <dbReference type="EMBL" id="KAK7905164.1"/>
    </source>
</evidence>
<sequence length="523" mass="59376">MTSPVVLKVILMDNTSQRLNLLNGLPQSVEELRDEVQHQCGLTCSFNLQFMDPLFDNEFMNLTLISEIQNRGTIKVVDLSDTATFQYIPSAAGSYSQAQESSSSSFSGVSVPDTEILSTESEPSTPRSFWPVKFGVPQFSFDSELKLERANAEYREKGTLLIPDNKLLSNILQGLIQEIVRYGLYITDNQFSSVGEALVQKHPCLSERGSVSGYAGWKQRLKNKLALYRSQLRKLGCPEVTVNALSHKPEGKGPAFAIKRPRRSEVNYCPPHPTGESEESLEKLRVELLTDIKKRNNKEAVRMKMEKTFSYRRLEVVRETPMVQDFQKRWPALFDVFEINAEFKRITTLPLQSRFLSQLDILSSKLLALYKRRGGQIGKRLQSIMDRMTEEDVDLGRESVLKGLCVYLNEDVENLLKEHVAVSDADFEEAVEETTVGIFTVKKHEAQPRPDDIGIVLEGEIVIQELDNVPLAVCLLFGLLYALNMDYPRELRYTFEVLQKVVMELDGGTYSKKAQVLKNRLNE</sequence>